<dbReference type="InterPro" id="IPR000304">
    <property type="entry name" value="Pyrroline-COOH_reductase"/>
</dbReference>
<evidence type="ECO:0000259" key="10">
    <source>
        <dbReference type="Pfam" id="PF14748"/>
    </source>
</evidence>
<dbReference type="AlphaFoldDB" id="A0A174ZAK0"/>
<comment type="pathway">
    <text evidence="6">Amino-acid biosynthesis; L-proline biosynthesis; L-proline from L-glutamate 5-semialdehyde: step 1/1.</text>
</comment>
<name>A0A174ZAK0_9FIRM</name>
<accession>A0A174ZAK0</accession>
<dbReference type="EMBL" id="CZBY01000005">
    <property type="protein sequence ID" value="CUQ84294.1"/>
    <property type="molecule type" value="Genomic_DNA"/>
</dbReference>
<dbReference type="UniPathway" id="UPA00098">
    <property type="reaction ID" value="UER00361"/>
</dbReference>
<dbReference type="PIRSF" id="PIRSF000193">
    <property type="entry name" value="Pyrrol-5-carb_rd"/>
    <property type="match status" value="1"/>
</dbReference>
<dbReference type="EC" id="1.5.1.2" evidence="6 7"/>
<sequence>MTELGFLGAGNMGSAIMRGICSSDMQISVSAYDKDTAKLEALSAFGVKPCKSECELVKKCDYILLAVKPQVLGGVLDTVAGEVTHDKVIISICAGISEDFIRSHTILSAKVVLVMPNTPMMLGLGASAISRADSVTDEEFAFAKSVIESCGIAEEVPINKMKEIIAVNGSSPAFIYLFAKGFVDYAKSVDIDPDAALKLFAQSLVGSAKMLTDSGMTVDELIKQVSSPGGTTIAGLDKLYEGKLTDTVDECCKACTARAYELAKK</sequence>
<evidence type="ECO:0000256" key="6">
    <source>
        <dbReference type="HAMAP-Rule" id="MF_01925"/>
    </source>
</evidence>
<comment type="similarity">
    <text evidence="1 6">Belongs to the pyrroline-5-carboxylate reductase family.</text>
</comment>
<dbReference type="Gene3D" id="3.40.50.720">
    <property type="entry name" value="NAD(P)-binding Rossmann-like Domain"/>
    <property type="match status" value="1"/>
</dbReference>
<dbReference type="GO" id="GO:0004735">
    <property type="term" value="F:pyrroline-5-carboxylate reductase activity"/>
    <property type="evidence" value="ECO:0007669"/>
    <property type="project" value="UniProtKB-UniRule"/>
</dbReference>
<evidence type="ECO:0000256" key="1">
    <source>
        <dbReference type="ARBA" id="ARBA00005525"/>
    </source>
</evidence>
<dbReference type="PANTHER" id="PTHR11645:SF0">
    <property type="entry name" value="PYRROLINE-5-CARBOXYLATE REDUCTASE 3"/>
    <property type="match status" value="1"/>
</dbReference>
<evidence type="ECO:0000256" key="2">
    <source>
        <dbReference type="ARBA" id="ARBA00022650"/>
    </source>
</evidence>
<feature type="binding site" evidence="8">
    <location>
        <begin position="7"/>
        <end position="12"/>
    </location>
    <ligand>
        <name>NADP(+)</name>
        <dbReference type="ChEBI" id="CHEBI:58349"/>
    </ligand>
</feature>
<dbReference type="HAMAP" id="MF_01925">
    <property type="entry name" value="P5C_reductase"/>
    <property type="match status" value="1"/>
</dbReference>
<evidence type="ECO:0000256" key="7">
    <source>
        <dbReference type="NCBIfam" id="TIGR00112"/>
    </source>
</evidence>
<comment type="catalytic activity">
    <reaction evidence="6">
        <text>L-proline + NADP(+) = (S)-1-pyrroline-5-carboxylate + NADPH + 2 H(+)</text>
        <dbReference type="Rhea" id="RHEA:14109"/>
        <dbReference type="ChEBI" id="CHEBI:15378"/>
        <dbReference type="ChEBI" id="CHEBI:17388"/>
        <dbReference type="ChEBI" id="CHEBI:57783"/>
        <dbReference type="ChEBI" id="CHEBI:58349"/>
        <dbReference type="ChEBI" id="CHEBI:60039"/>
        <dbReference type="EC" id="1.5.1.2"/>
    </reaction>
</comment>
<protein>
    <recommendedName>
        <fullName evidence="6 7">Pyrroline-5-carboxylate reductase</fullName>
        <shortName evidence="6">P5C reductase</shortName>
        <shortName evidence="6">P5CR</shortName>
        <ecNumber evidence="6 7">1.5.1.2</ecNumber>
    </recommendedName>
    <alternativeName>
        <fullName evidence="6">PCA reductase</fullName>
    </alternativeName>
</protein>
<feature type="domain" description="Pyrroline-5-carboxylate reductase dimerisation" evidence="10">
    <location>
        <begin position="160"/>
        <end position="262"/>
    </location>
</feature>
<gene>
    <name evidence="6 11" type="primary">proC</name>
    <name evidence="11" type="ORF">ERS852540_00845</name>
</gene>
<dbReference type="InterPro" id="IPR036291">
    <property type="entry name" value="NAD(P)-bd_dom_sf"/>
</dbReference>
<dbReference type="SUPFAM" id="SSF48179">
    <property type="entry name" value="6-phosphogluconate dehydrogenase C-terminal domain-like"/>
    <property type="match status" value="1"/>
</dbReference>
<evidence type="ECO:0000256" key="4">
    <source>
        <dbReference type="ARBA" id="ARBA00023002"/>
    </source>
</evidence>
<dbReference type="InterPro" id="IPR029036">
    <property type="entry name" value="P5CR_dimer"/>
</dbReference>
<dbReference type="SUPFAM" id="SSF51735">
    <property type="entry name" value="NAD(P)-binding Rossmann-fold domains"/>
    <property type="match status" value="1"/>
</dbReference>
<feature type="binding site" evidence="8">
    <location>
        <begin position="66"/>
        <end position="69"/>
    </location>
    <ligand>
        <name>NADP(+)</name>
        <dbReference type="ChEBI" id="CHEBI:58349"/>
    </ligand>
</feature>
<keyword evidence="3 6" id="KW-0521">NADP</keyword>
<comment type="subcellular location">
    <subcellularLocation>
        <location evidence="6">Cytoplasm</location>
    </subcellularLocation>
</comment>
<evidence type="ECO:0000313" key="11">
    <source>
        <dbReference type="EMBL" id="CUQ84294.1"/>
    </source>
</evidence>
<feature type="domain" description="Pyrroline-5-carboxylate reductase catalytic N-terminal" evidence="9">
    <location>
        <begin position="4"/>
        <end position="95"/>
    </location>
</feature>
<dbReference type="GO" id="GO:0055129">
    <property type="term" value="P:L-proline biosynthetic process"/>
    <property type="evidence" value="ECO:0007669"/>
    <property type="project" value="UniProtKB-UniRule"/>
</dbReference>
<evidence type="ECO:0000256" key="8">
    <source>
        <dbReference type="PIRSR" id="PIRSR000193-1"/>
    </source>
</evidence>
<comment type="function">
    <text evidence="5 6">Catalyzes the reduction of 1-pyrroline-5-carboxylate (PCA) to L-proline.</text>
</comment>
<evidence type="ECO:0000256" key="3">
    <source>
        <dbReference type="ARBA" id="ARBA00022857"/>
    </source>
</evidence>
<dbReference type="Pfam" id="PF14748">
    <property type="entry name" value="P5CR_dimer"/>
    <property type="match status" value="1"/>
</dbReference>
<evidence type="ECO:0000313" key="12">
    <source>
        <dbReference type="Proteomes" id="UP000095662"/>
    </source>
</evidence>
<dbReference type="STRING" id="39492.ERS852540_00845"/>
<dbReference type="Gene3D" id="1.10.3730.10">
    <property type="entry name" value="ProC C-terminal domain-like"/>
    <property type="match status" value="1"/>
</dbReference>
<organism evidence="11 12">
    <name type="scientific">[Eubacterium] siraeum</name>
    <dbReference type="NCBI Taxonomy" id="39492"/>
    <lineage>
        <taxon>Bacteria</taxon>
        <taxon>Bacillati</taxon>
        <taxon>Bacillota</taxon>
        <taxon>Clostridia</taxon>
        <taxon>Eubacteriales</taxon>
        <taxon>Oscillospiraceae</taxon>
        <taxon>Oscillospiraceae incertae sedis</taxon>
    </lineage>
</organism>
<dbReference type="GO" id="GO:0005737">
    <property type="term" value="C:cytoplasm"/>
    <property type="evidence" value="ECO:0007669"/>
    <property type="project" value="UniProtKB-SubCell"/>
</dbReference>
<keyword evidence="2 6" id="KW-0641">Proline biosynthesis</keyword>
<evidence type="ECO:0000256" key="5">
    <source>
        <dbReference type="ARBA" id="ARBA00058118"/>
    </source>
</evidence>
<reference evidence="11 12" key="1">
    <citation type="submission" date="2015-09" db="EMBL/GenBank/DDBJ databases">
        <authorList>
            <consortium name="Pathogen Informatics"/>
        </authorList>
    </citation>
    <scope>NUCLEOTIDE SEQUENCE [LARGE SCALE GENOMIC DNA]</scope>
    <source>
        <strain evidence="11 12">2789STDY5834928</strain>
    </source>
</reference>
<keyword evidence="4 6" id="KW-0560">Oxidoreductase</keyword>
<dbReference type="FunFam" id="1.10.3730.10:FF:000001">
    <property type="entry name" value="Pyrroline-5-carboxylate reductase"/>
    <property type="match status" value="1"/>
</dbReference>
<comment type="catalytic activity">
    <reaction evidence="6">
        <text>L-proline + NAD(+) = (S)-1-pyrroline-5-carboxylate + NADH + 2 H(+)</text>
        <dbReference type="Rhea" id="RHEA:14105"/>
        <dbReference type="ChEBI" id="CHEBI:15378"/>
        <dbReference type="ChEBI" id="CHEBI:17388"/>
        <dbReference type="ChEBI" id="CHEBI:57540"/>
        <dbReference type="ChEBI" id="CHEBI:57945"/>
        <dbReference type="ChEBI" id="CHEBI:60039"/>
        <dbReference type="EC" id="1.5.1.2"/>
    </reaction>
</comment>
<proteinExistence type="inferred from homology"/>
<keyword evidence="6" id="KW-0963">Cytoplasm</keyword>
<evidence type="ECO:0000259" key="9">
    <source>
        <dbReference type="Pfam" id="PF03807"/>
    </source>
</evidence>
<dbReference type="PANTHER" id="PTHR11645">
    <property type="entry name" value="PYRROLINE-5-CARBOXYLATE REDUCTASE"/>
    <property type="match status" value="1"/>
</dbReference>
<dbReference type="InterPro" id="IPR028939">
    <property type="entry name" value="P5C_Rdtase_cat_N"/>
</dbReference>
<dbReference type="Pfam" id="PF03807">
    <property type="entry name" value="F420_oxidored"/>
    <property type="match status" value="1"/>
</dbReference>
<dbReference type="NCBIfam" id="TIGR00112">
    <property type="entry name" value="proC"/>
    <property type="match status" value="1"/>
</dbReference>
<keyword evidence="6" id="KW-0028">Amino-acid biosynthesis</keyword>
<dbReference type="OrthoDB" id="9805754at2"/>
<dbReference type="Proteomes" id="UP000095662">
    <property type="component" value="Unassembled WGS sequence"/>
</dbReference>
<dbReference type="InterPro" id="IPR008927">
    <property type="entry name" value="6-PGluconate_DH-like_C_sf"/>
</dbReference>